<comment type="caution">
    <text evidence="8">Lacks conserved residue(s) required for the propagation of feature annotation.</text>
</comment>
<dbReference type="AlphaFoldDB" id="A0A1D3CU11"/>
<dbReference type="GO" id="GO:0005615">
    <property type="term" value="C:extracellular space"/>
    <property type="evidence" value="ECO:0007669"/>
    <property type="project" value="TreeGrafter"/>
</dbReference>
<keyword evidence="9" id="KW-0732">Signal</keyword>
<keyword evidence="7" id="KW-0482">Metalloprotease</keyword>
<dbReference type="VEuPathDB" id="ToxoDB:cyc_03365"/>
<evidence type="ECO:0000256" key="2">
    <source>
        <dbReference type="ARBA" id="ARBA00005988"/>
    </source>
</evidence>
<sequence>MAICPKVYLLLSLLLFPALSAGLGPPEPSELNKTPKLQEKSLEELVEQSLVSASFAKSPYVQKHLIPLLRQQPLSLLQRGSMMSGYPTLEEAALVLHALVTTYGPKLIQRHIIGQSVEGRPLQAYRVGGILRQQQQQRERDSVDADFPAVLMTGLHHSREPLSMVFCIFTIARLLEDFVAGDATAVYLLLTREWWVVPILNPDGYAAIEATGNTSIRKNRRPPPGFHRPFDDYGVDLNRNYDYHFKSIGYEFLSQGPAERRISHSGFHAFLPSSAASIPPHPRAASLTHQSARHAFPTAAFFWLCA</sequence>
<gene>
    <name evidence="11" type="ORF">cyc_03365</name>
</gene>
<evidence type="ECO:0000313" key="12">
    <source>
        <dbReference type="Proteomes" id="UP000095192"/>
    </source>
</evidence>
<dbReference type="InterPro" id="IPR000834">
    <property type="entry name" value="Peptidase_M14"/>
</dbReference>
<comment type="caution">
    <text evidence="11">The sequence shown here is derived from an EMBL/GenBank/DDBJ whole genome shotgun (WGS) entry which is preliminary data.</text>
</comment>
<dbReference type="GO" id="GO:0008270">
    <property type="term" value="F:zinc ion binding"/>
    <property type="evidence" value="ECO:0007669"/>
    <property type="project" value="InterPro"/>
</dbReference>
<dbReference type="GO" id="GO:0004181">
    <property type="term" value="F:metallocarboxypeptidase activity"/>
    <property type="evidence" value="ECO:0007669"/>
    <property type="project" value="InterPro"/>
</dbReference>
<dbReference type="PANTHER" id="PTHR11705">
    <property type="entry name" value="PROTEASE FAMILY M14 CARBOXYPEPTIDASE A,B"/>
    <property type="match status" value="1"/>
</dbReference>
<dbReference type="GO" id="GO:0006508">
    <property type="term" value="P:proteolysis"/>
    <property type="evidence" value="ECO:0007669"/>
    <property type="project" value="UniProtKB-KW"/>
</dbReference>
<dbReference type="Gene3D" id="3.40.630.10">
    <property type="entry name" value="Zn peptidases"/>
    <property type="match status" value="1"/>
</dbReference>
<evidence type="ECO:0000313" key="11">
    <source>
        <dbReference type="EMBL" id="OEH74682.1"/>
    </source>
</evidence>
<dbReference type="PANTHER" id="PTHR11705:SF143">
    <property type="entry name" value="SLL0236 PROTEIN"/>
    <property type="match status" value="1"/>
</dbReference>
<feature type="signal peptide" evidence="9">
    <location>
        <begin position="1"/>
        <end position="22"/>
    </location>
</feature>
<name>A0A1D3CU11_9EIME</name>
<reference evidence="11 12" key="1">
    <citation type="journal article" date="2016" name="BMC Genomics">
        <title>Comparative genomics reveals Cyclospora cayetanensis possesses coccidia-like metabolism and invasion components but unique surface antigens.</title>
        <authorList>
            <person name="Liu S."/>
            <person name="Wang L."/>
            <person name="Zheng H."/>
            <person name="Xu Z."/>
            <person name="Roellig D.M."/>
            <person name="Li N."/>
            <person name="Frace M.A."/>
            <person name="Tang K."/>
            <person name="Arrowood M.J."/>
            <person name="Moss D.M."/>
            <person name="Zhang L."/>
            <person name="Feng Y."/>
            <person name="Xiao L."/>
        </authorList>
    </citation>
    <scope>NUCLEOTIDE SEQUENCE [LARGE SCALE GENOMIC DNA]</scope>
    <source>
        <strain evidence="11 12">CHN_HEN01</strain>
    </source>
</reference>
<comment type="similarity">
    <text evidence="2 8">Belongs to the peptidase M14 family.</text>
</comment>
<evidence type="ECO:0000256" key="1">
    <source>
        <dbReference type="ARBA" id="ARBA00001947"/>
    </source>
</evidence>
<keyword evidence="11" id="KW-0121">Carboxypeptidase</keyword>
<evidence type="ECO:0000256" key="3">
    <source>
        <dbReference type="ARBA" id="ARBA00022670"/>
    </source>
</evidence>
<feature type="domain" description="Peptidase M14" evidence="10">
    <location>
        <begin position="85"/>
        <end position="306"/>
    </location>
</feature>
<dbReference type="InParanoid" id="A0A1D3CU11"/>
<dbReference type="PRINTS" id="PR00765">
    <property type="entry name" value="CRBOXYPTASEA"/>
</dbReference>
<dbReference type="PROSITE" id="PS00132">
    <property type="entry name" value="CARBOXYPEPT_ZN_1"/>
    <property type="match status" value="1"/>
</dbReference>
<proteinExistence type="inferred from homology"/>
<evidence type="ECO:0000256" key="5">
    <source>
        <dbReference type="ARBA" id="ARBA00022801"/>
    </source>
</evidence>
<dbReference type="SMART" id="SM00631">
    <property type="entry name" value="Zn_pept"/>
    <property type="match status" value="1"/>
</dbReference>
<evidence type="ECO:0000256" key="6">
    <source>
        <dbReference type="ARBA" id="ARBA00022833"/>
    </source>
</evidence>
<dbReference type="Proteomes" id="UP000095192">
    <property type="component" value="Unassembled WGS sequence"/>
</dbReference>
<keyword evidence="5" id="KW-0378">Hydrolase</keyword>
<protein>
    <submittedName>
        <fullName evidence="11">Zinc carboxypeptidase superfamily</fullName>
    </submittedName>
</protein>
<dbReference type="SUPFAM" id="SSF53187">
    <property type="entry name" value="Zn-dependent exopeptidases"/>
    <property type="match status" value="1"/>
</dbReference>
<dbReference type="EMBL" id="JROU02001964">
    <property type="protein sequence ID" value="OEH74682.1"/>
    <property type="molecule type" value="Genomic_DNA"/>
</dbReference>
<dbReference type="InterPro" id="IPR057246">
    <property type="entry name" value="CARBOXYPEPT_ZN_1"/>
</dbReference>
<keyword evidence="6" id="KW-0862">Zinc</keyword>
<dbReference type="VEuPathDB" id="ToxoDB:LOC34621256"/>
<keyword evidence="3" id="KW-0645">Protease</keyword>
<dbReference type="Pfam" id="PF00246">
    <property type="entry name" value="Peptidase_M14"/>
    <property type="match status" value="1"/>
</dbReference>
<evidence type="ECO:0000256" key="9">
    <source>
        <dbReference type="SAM" id="SignalP"/>
    </source>
</evidence>
<keyword evidence="4" id="KW-0479">Metal-binding</keyword>
<dbReference type="PROSITE" id="PS52035">
    <property type="entry name" value="PEPTIDASE_M14"/>
    <property type="match status" value="1"/>
</dbReference>
<comment type="cofactor">
    <cofactor evidence="1">
        <name>Zn(2+)</name>
        <dbReference type="ChEBI" id="CHEBI:29105"/>
    </cofactor>
</comment>
<evidence type="ECO:0000256" key="4">
    <source>
        <dbReference type="ARBA" id="ARBA00022723"/>
    </source>
</evidence>
<evidence type="ECO:0000256" key="8">
    <source>
        <dbReference type="PROSITE-ProRule" id="PRU01379"/>
    </source>
</evidence>
<organism evidence="11 12">
    <name type="scientific">Cyclospora cayetanensis</name>
    <dbReference type="NCBI Taxonomy" id="88456"/>
    <lineage>
        <taxon>Eukaryota</taxon>
        <taxon>Sar</taxon>
        <taxon>Alveolata</taxon>
        <taxon>Apicomplexa</taxon>
        <taxon>Conoidasida</taxon>
        <taxon>Coccidia</taxon>
        <taxon>Eucoccidiorida</taxon>
        <taxon>Eimeriorina</taxon>
        <taxon>Eimeriidae</taxon>
        <taxon>Cyclospora</taxon>
    </lineage>
</organism>
<evidence type="ECO:0000259" key="10">
    <source>
        <dbReference type="PROSITE" id="PS52035"/>
    </source>
</evidence>
<feature type="chain" id="PRO_5008913893" evidence="9">
    <location>
        <begin position="23"/>
        <end position="306"/>
    </location>
</feature>
<keyword evidence="12" id="KW-1185">Reference proteome</keyword>
<accession>A0A1D3CU11</accession>
<evidence type="ECO:0000256" key="7">
    <source>
        <dbReference type="ARBA" id="ARBA00023049"/>
    </source>
</evidence>